<dbReference type="InterPro" id="IPR029063">
    <property type="entry name" value="SAM-dependent_MTases_sf"/>
</dbReference>
<dbReference type="GO" id="GO:0032259">
    <property type="term" value="P:methylation"/>
    <property type="evidence" value="ECO:0007669"/>
    <property type="project" value="UniProtKB-KW"/>
</dbReference>
<proteinExistence type="predicted"/>
<dbReference type="CDD" id="cd02440">
    <property type="entry name" value="AdoMet_MTases"/>
    <property type="match status" value="1"/>
</dbReference>
<evidence type="ECO:0000259" key="1">
    <source>
        <dbReference type="Pfam" id="PF13649"/>
    </source>
</evidence>
<evidence type="ECO:0000313" key="3">
    <source>
        <dbReference type="Proteomes" id="UP000777784"/>
    </source>
</evidence>
<reference evidence="2" key="1">
    <citation type="submission" date="2021-05" db="EMBL/GenBank/DDBJ databases">
        <title>Energy efficiency and biological interactions define the core microbiome of deep oligotrophic groundwater.</title>
        <authorList>
            <person name="Mehrshad M."/>
            <person name="Lopez-Fernandez M."/>
            <person name="Bell E."/>
            <person name="Bernier-Latmani R."/>
            <person name="Bertilsson S."/>
            <person name="Dopson M."/>
        </authorList>
    </citation>
    <scope>NUCLEOTIDE SEQUENCE</scope>
    <source>
        <strain evidence="2">Modern_marine.mb.64</strain>
    </source>
</reference>
<sequence>MVFNTLLNQGAVASTSKVLEVGCGTGNHISALRSATQCTCWGFGPSKEMLGKARKKLESIHFALSRAGNLCAKRDFLDLIYSVDVIHHLNDIPPISRTPPMSMWPVSPDLPASDVYARCRLRRPVPAAG</sequence>
<protein>
    <submittedName>
        <fullName evidence="2">Class I SAM-dependent methyltransferase</fullName>
    </submittedName>
</protein>
<dbReference type="SUPFAM" id="SSF53335">
    <property type="entry name" value="S-adenosyl-L-methionine-dependent methyltransferases"/>
    <property type="match status" value="1"/>
</dbReference>
<organism evidence="2 3">
    <name type="scientific">Eiseniibacteriota bacterium</name>
    <dbReference type="NCBI Taxonomy" id="2212470"/>
    <lineage>
        <taxon>Bacteria</taxon>
        <taxon>Candidatus Eiseniibacteriota</taxon>
    </lineage>
</organism>
<dbReference type="Gene3D" id="3.40.50.150">
    <property type="entry name" value="Vaccinia Virus protein VP39"/>
    <property type="match status" value="1"/>
</dbReference>
<accession>A0A948W5L9</accession>
<keyword evidence="2" id="KW-0489">Methyltransferase</keyword>
<feature type="domain" description="Methyltransferase" evidence="1">
    <location>
        <begin position="18"/>
        <end position="91"/>
    </location>
</feature>
<dbReference type="GO" id="GO:0008168">
    <property type="term" value="F:methyltransferase activity"/>
    <property type="evidence" value="ECO:0007669"/>
    <property type="project" value="UniProtKB-KW"/>
</dbReference>
<gene>
    <name evidence="2" type="ORF">KJ970_04395</name>
</gene>
<dbReference type="AlphaFoldDB" id="A0A948W5L9"/>
<evidence type="ECO:0000313" key="2">
    <source>
        <dbReference type="EMBL" id="MBU2690145.1"/>
    </source>
</evidence>
<comment type="caution">
    <text evidence="2">The sequence shown here is derived from an EMBL/GenBank/DDBJ whole genome shotgun (WGS) entry which is preliminary data.</text>
</comment>
<name>A0A948W5L9_UNCEI</name>
<dbReference type="EMBL" id="JAHJDP010000023">
    <property type="protein sequence ID" value="MBU2690145.1"/>
    <property type="molecule type" value="Genomic_DNA"/>
</dbReference>
<dbReference type="Pfam" id="PF13649">
    <property type="entry name" value="Methyltransf_25"/>
    <property type="match status" value="1"/>
</dbReference>
<dbReference type="InterPro" id="IPR041698">
    <property type="entry name" value="Methyltransf_25"/>
</dbReference>
<keyword evidence="2" id="KW-0808">Transferase</keyword>
<dbReference type="Proteomes" id="UP000777784">
    <property type="component" value="Unassembled WGS sequence"/>
</dbReference>